<keyword evidence="3" id="KW-1185">Reference proteome</keyword>
<accession>A0A495W843</accession>
<proteinExistence type="predicted"/>
<name>A0A495W843_9PSEU</name>
<feature type="domain" description="DUF397" evidence="1">
    <location>
        <begin position="4"/>
        <end position="56"/>
    </location>
</feature>
<dbReference type="EMBL" id="RBXO01000001">
    <property type="protein sequence ID" value="RKT56793.1"/>
    <property type="molecule type" value="Genomic_DNA"/>
</dbReference>
<dbReference type="OrthoDB" id="4330022at2"/>
<organism evidence="2 3">
    <name type="scientific">Saccharothrix australiensis</name>
    <dbReference type="NCBI Taxonomy" id="2072"/>
    <lineage>
        <taxon>Bacteria</taxon>
        <taxon>Bacillati</taxon>
        <taxon>Actinomycetota</taxon>
        <taxon>Actinomycetes</taxon>
        <taxon>Pseudonocardiales</taxon>
        <taxon>Pseudonocardiaceae</taxon>
        <taxon>Saccharothrix</taxon>
    </lineage>
</organism>
<dbReference type="AlphaFoldDB" id="A0A495W843"/>
<dbReference type="Pfam" id="PF04149">
    <property type="entry name" value="DUF397"/>
    <property type="match status" value="1"/>
</dbReference>
<evidence type="ECO:0000259" key="1">
    <source>
        <dbReference type="Pfam" id="PF04149"/>
    </source>
</evidence>
<dbReference type="InterPro" id="IPR007278">
    <property type="entry name" value="DUF397"/>
</dbReference>
<evidence type="ECO:0000313" key="2">
    <source>
        <dbReference type="EMBL" id="RKT56793.1"/>
    </source>
</evidence>
<comment type="caution">
    <text evidence="2">The sequence shown here is derived from an EMBL/GenBank/DDBJ whole genome shotgun (WGS) entry which is preliminary data.</text>
</comment>
<gene>
    <name evidence="2" type="ORF">C8E97_5505</name>
</gene>
<evidence type="ECO:0000313" key="3">
    <source>
        <dbReference type="Proteomes" id="UP000282084"/>
    </source>
</evidence>
<reference evidence="2 3" key="1">
    <citation type="submission" date="2018-10" db="EMBL/GenBank/DDBJ databases">
        <title>Sequencing the genomes of 1000 actinobacteria strains.</title>
        <authorList>
            <person name="Klenk H.-P."/>
        </authorList>
    </citation>
    <scope>NUCLEOTIDE SEQUENCE [LARGE SCALE GENOMIC DNA]</scope>
    <source>
        <strain evidence="2 3">DSM 43800</strain>
    </source>
</reference>
<protein>
    <submittedName>
        <fullName evidence="2">Uncharacterized protein DUF397</fullName>
    </submittedName>
</protein>
<dbReference type="Proteomes" id="UP000282084">
    <property type="component" value="Unassembled WGS sequence"/>
</dbReference>
<sequence length="63" mass="6660">MRRRWRRSGRSSASGSDCVEIALADVGAAVRDSKDRAGGALSFGAAQWSRFVGGAKGGRYDGR</sequence>